<gene>
    <name evidence="2" type="ORF">C0029_04845</name>
</gene>
<feature type="transmembrane region" description="Helical" evidence="1">
    <location>
        <begin position="127"/>
        <end position="159"/>
    </location>
</feature>
<feature type="transmembrane region" description="Helical" evidence="1">
    <location>
        <begin position="86"/>
        <end position="107"/>
    </location>
</feature>
<feature type="transmembrane region" description="Helical" evidence="1">
    <location>
        <begin position="43"/>
        <end position="65"/>
    </location>
</feature>
<proteinExistence type="predicted"/>
<protein>
    <recommendedName>
        <fullName evidence="4">DUF975 domain-containing protein</fullName>
    </recommendedName>
</protein>
<keyword evidence="1" id="KW-0472">Membrane</keyword>
<dbReference type="EMBL" id="PKUR01000001">
    <property type="protein sequence ID" value="PLW87896.1"/>
    <property type="molecule type" value="Genomic_DNA"/>
</dbReference>
<organism evidence="2 3">
    <name type="scientific">Halioglobus japonicus</name>
    <dbReference type="NCBI Taxonomy" id="930805"/>
    <lineage>
        <taxon>Bacteria</taxon>
        <taxon>Pseudomonadati</taxon>
        <taxon>Pseudomonadota</taxon>
        <taxon>Gammaproteobacteria</taxon>
        <taxon>Cellvibrionales</taxon>
        <taxon>Halieaceae</taxon>
        <taxon>Halioglobus</taxon>
    </lineage>
</organism>
<dbReference type="InterPro" id="IPR010380">
    <property type="entry name" value="DUF975"/>
</dbReference>
<evidence type="ECO:0000313" key="3">
    <source>
        <dbReference type="Proteomes" id="UP000235162"/>
    </source>
</evidence>
<keyword evidence="3" id="KW-1185">Reference proteome</keyword>
<dbReference type="Proteomes" id="UP000235162">
    <property type="component" value="Unassembled WGS sequence"/>
</dbReference>
<dbReference type="PANTHER" id="PTHR40076">
    <property type="entry name" value="MEMBRANE PROTEIN-RELATED"/>
    <property type="match status" value="1"/>
</dbReference>
<evidence type="ECO:0000256" key="1">
    <source>
        <dbReference type="SAM" id="Phobius"/>
    </source>
</evidence>
<sequence>MDIIIEEQAEQGSLQAGLEGNTEFRLGAVLTEAWERTSGNKGAVWMAMMFYMGLAFLMGVFFGLLDGAGSGEVPDPGSPVKFIGDLVTTLVLTPMAIGLCFIGVAIARGYTPNPKSIFAWYDQTLKVFLLAILMNLLIVLGLLLLVLPGIYLAVSYQIALPLMVDKKMGLWEALESSRKIIGHHWFAVFGYDLVFLLIVAGSMMLLGIPFIWTVPMMLIAYGILYRNLVGVEAETLQRAVATEQVPS</sequence>
<comment type="caution">
    <text evidence="2">The sequence shown here is derived from an EMBL/GenBank/DDBJ whole genome shotgun (WGS) entry which is preliminary data.</text>
</comment>
<accession>A0AAP8MHA0</accession>
<dbReference type="AlphaFoldDB" id="A0AAP8MHA0"/>
<evidence type="ECO:0000313" key="2">
    <source>
        <dbReference type="EMBL" id="PLW87896.1"/>
    </source>
</evidence>
<dbReference type="RefSeq" id="WP_084200100.1">
    <property type="nucleotide sequence ID" value="NZ_BMYL01000001.1"/>
</dbReference>
<dbReference type="PANTHER" id="PTHR40076:SF1">
    <property type="entry name" value="MEMBRANE PROTEIN"/>
    <property type="match status" value="1"/>
</dbReference>
<keyword evidence="1" id="KW-0812">Transmembrane</keyword>
<reference evidence="2 3" key="1">
    <citation type="submission" date="2018-01" db="EMBL/GenBank/DDBJ databases">
        <title>The draft genome sequence of Halioglobus japonicus S1-36.</title>
        <authorList>
            <person name="Du Z.-J."/>
            <person name="Shi M.-J."/>
        </authorList>
    </citation>
    <scope>NUCLEOTIDE SEQUENCE [LARGE SCALE GENOMIC DNA]</scope>
    <source>
        <strain evidence="2 3">S1-36</strain>
    </source>
</reference>
<name>A0AAP8MHA0_9GAMM</name>
<keyword evidence="1" id="KW-1133">Transmembrane helix</keyword>
<evidence type="ECO:0008006" key="4">
    <source>
        <dbReference type="Google" id="ProtNLM"/>
    </source>
</evidence>
<dbReference type="KEGG" id="hja:BST95_13345"/>